<dbReference type="InterPro" id="IPR001505">
    <property type="entry name" value="Copper_CuA"/>
</dbReference>
<evidence type="ECO:0000256" key="7">
    <source>
        <dbReference type="ARBA" id="ARBA00022967"/>
    </source>
</evidence>
<name>A0A7M1VJN3_SARSK</name>
<keyword evidence="14" id="KW-0999">Mitochondrion inner membrane</keyword>
<dbReference type="EMBL" id="MT032181">
    <property type="protein sequence ID" value="QOS04460.1"/>
    <property type="molecule type" value="Genomic_DNA"/>
</dbReference>
<dbReference type="Gene3D" id="2.60.40.420">
    <property type="entry name" value="Cupredoxins - blue copper proteins"/>
    <property type="match status" value="1"/>
</dbReference>
<dbReference type="NCBIfam" id="TIGR02866">
    <property type="entry name" value="CoxB"/>
    <property type="match status" value="1"/>
</dbReference>
<dbReference type="GO" id="GO:1902495">
    <property type="term" value="C:transmembrane transporter complex"/>
    <property type="evidence" value="ECO:0007669"/>
    <property type="project" value="UniProtKB-ARBA"/>
</dbReference>
<dbReference type="InterPro" id="IPR034210">
    <property type="entry name" value="CcO_II_C"/>
</dbReference>
<evidence type="ECO:0000256" key="15">
    <source>
        <dbReference type="SAM" id="Phobius"/>
    </source>
</evidence>
<dbReference type="GO" id="GO:0004129">
    <property type="term" value="F:cytochrome-c oxidase activity"/>
    <property type="evidence" value="ECO:0007669"/>
    <property type="project" value="UniProtKB-EC"/>
</dbReference>
<dbReference type="SUPFAM" id="SSF49503">
    <property type="entry name" value="Cupredoxins"/>
    <property type="match status" value="1"/>
</dbReference>
<reference evidence="18" key="1">
    <citation type="journal article" date="2020" name="Phytotaxa">
        <title>Sarcopeltis gen. nov. (Gigartinaceae, Rhodophyta), with S. skottsbergii comb. nov. from southern South America and S. antarctica sp. nov. from the Antarctic Peninsula.</title>
        <authorList>
            <person name="Hughey J.R."/>
            <person name="Leister G.L."/>
            <person name="Gabrielson P.W."/>
            <person name="Hommersand M.H."/>
        </authorList>
    </citation>
    <scope>NUCLEOTIDE SEQUENCE</scope>
</reference>
<keyword evidence="5 14" id="KW-0812">Transmembrane</keyword>
<keyword evidence="6 14" id="KW-0479">Metal-binding</keyword>
<keyword evidence="9 15" id="KW-1133">Transmembrane helix</keyword>
<comment type="subcellular location">
    <subcellularLocation>
        <location evidence="14">Mitochondrion inner membrane</location>
        <topology evidence="14">Multi-pass membrane protein</topology>
    </subcellularLocation>
    <subcellularLocation>
        <location evidence="1">Mitochondrion membrane</location>
        <topology evidence="1">Multi-pass membrane protein</topology>
    </subcellularLocation>
</comment>
<comment type="similarity">
    <text evidence="2 14">Belongs to the cytochrome c oxidase subunit 2 family.</text>
</comment>
<dbReference type="Pfam" id="PF02790">
    <property type="entry name" value="COX2_TM"/>
    <property type="match status" value="1"/>
</dbReference>
<feature type="transmembrane region" description="Helical" evidence="15">
    <location>
        <begin position="83"/>
        <end position="107"/>
    </location>
</feature>
<evidence type="ECO:0000256" key="10">
    <source>
        <dbReference type="ARBA" id="ARBA00023008"/>
    </source>
</evidence>
<dbReference type="PANTHER" id="PTHR22888">
    <property type="entry name" value="CYTOCHROME C OXIDASE, SUBUNIT II"/>
    <property type="match status" value="1"/>
</dbReference>
<protein>
    <recommendedName>
        <fullName evidence="14">Cytochrome c oxidase subunit 2</fullName>
    </recommendedName>
</protein>
<dbReference type="GO" id="GO:1902494">
    <property type="term" value="C:catalytic complex"/>
    <property type="evidence" value="ECO:0007669"/>
    <property type="project" value="UniProtKB-ARBA"/>
</dbReference>
<feature type="domain" description="Cytochrome oxidase subunit II copper A binding" evidence="16">
    <location>
        <begin position="112"/>
        <end position="250"/>
    </location>
</feature>
<comment type="catalytic activity">
    <reaction evidence="13">
        <text>4 Fe(II)-[cytochrome c] + O2 + 8 H(+)(in) = 4 Fe(III)-[cytochrome c] + 2 H2O + 4 H(+)(out)</text>
        <dbReference type="Rhea" id="RHEA:11436"/>
        <dbReference type="Rhea" id="RHEA-COMP:10350"/>
        <dbReference type="Rhea" id="RHEA-COMP:14399"/>
        <dbReference type="ChEBI" id="CHEBI:15377"/>
        <dbReference type="ChEBI" id="CHEBI:15378"/>
        <dbReference type="ChEBI" id="CHEBI:15379"/>
        <dbReference type="ChEBI" id="CHEBI:29033"/>
        <dbReference type="ChEBI" id="CHEBI:29034"/>
        <dbReference type="EC" id="7.1.1.9"/>
    </reaction>
    <physiologicalReaction direction="left-to-right" evidence="13">
        <dbReference type="Rhea" id="RHEA:11437"/>
    </physiologicalReaction>
</comment>
<keyword evidence="7" id="KW-1278">Translocase</keyword>
<dbReference type="InterPro" id="IPR045187">
    <property type="entry name" value="CcO_II"/>
</dbReference>
<dbReference type="GeneID" id="63369353"/>
<dbReference type="InterPro" id="IPR008972">
    <property type="entry name" value="Cupredoxin"/>
</dbReference>
<proteinExistence type="inferred from homology"/>
<dbReference type="FunFam" id="1.10.287.90:FF:000004">
    <property type="entry name" value="Cytochrome c oxidase subunit 2"/>
    <property type="match status" value="1"/>
</dbReference>
<evidence type="ECO:0000256" key="13">
    <source>
        <dbReference type="ARBA" id="ARBA00049512"/>
    </source>
</evidence>
<dbReference type="PROSITE" id="PS50857">
    <property type="entry name" value="COX2_CUA"/>
    <property type="match status" value="1"/>
</dbReference>
<keyword evidence="12 14" id="KW-0472">Membrane</keyword>
<evidence type="ECO:0000256" key="8">
    <source>
        <dbReference type="ARBA" id="ARBA00022982"/>
    </source>
</evidence>
<dbReference type="CDD" id="cd13912">
    <property type="entry name" value="CcO_II_C"/>
    <property type="match status" value="1"/>
</dbReference>
<evidence type="ECO:0000256" key="9">
    <source>
        <dbReference type="ARBA" id="ARBA00022989"/>
    </source>
</evidence>
<dbReference type="SUPFAM" id="SSF81464">
    <property type="entry name" value="Cytochrome c oxidase subunit II-like, transmembrane region"/>
    <property type="match status" value="1"/>
</dbReference>
<keyword evidence="10 14" id="KW-0186">Copper</keyword>
<evidence type="ECO:0000256" key="3">
    <source>
        <dbReference type="ARBA" id="ARBA00022448"/>
    </source>
</evidence>
<dbReference type="InterPro" id="IPR036257">
    <property type="entry name" value="Cyt_c_oxidase_su2_TM_sf"/>
</dbReference>
<dbReference type="GO" id="GO:0016491">
    <property type="term" value="F:oxidoreductase activity"/>
    <property type="evidence" value="ECO:0007669"/>
    <property type="project" value="InterPro"/>
</dbReference>
<comment type="cofactor">
    <cofactor evidence="14">
        <name>Cu cation</name>
        <dbReference type="ChEBI" id="CHEBI:23378"/>
    </cofactor>
    <text evidence="14">Binds a copper A center.</text>
</comment>
<keyword evidence="8 14" id="KW-0249">Electron transport</keyword>
<accession>A0A7M1VJN3</accession>
<dbReference type="InterPro" id="IPR011759">
    <property type="entry name" value="Cyt_c_oxidase_su2_TM_dom"/>
</dbReference>
<comment type="function">
    <text evidence="14">Component of the cytochrome c oxidase, the last enzyme in the mitochondrial electron transport chain which drives oxidative phosphorylation. The respiratory chain contains 3 multisubunit complexes succinate dehydrogenase (complex II, CII), ubiquinol-cytochrome c oxidoreductase (cytochrome b-c1 complex, complex III, CIII) and cytochrome c oxidase (complex IV, CIV), that cooperate to transfer electrons derived from NADH and succinate to molecular oxygen, creating an electrochemical gradient over the inner membrane that drives transmembrane transport and the ATP synthase. Cytochrome c oxidase is the component of the respiratory chain that catalyzes the reduction of oxygen to water. Electrons originating from reduced cytochrome c in the intermembrane space (IMS) are transferred via the dinuclear copper A center (CU(A)) of subunit 2 and heme A of subunit 1 to the active site in subunit 1, a binuclear center (BNC) formed by heme A3 and copper B (CU(B)). The BNC reduces molecular oxygen to 2 water molecules using 4 electrons from cytochrome c in the IMS and 4 protons from the mitochondrial matrix.</text>
</comment>
<keyword evidence="3 14" id="KW-0813">Transport</keyword>
<keyword evidence="11 14" id="KW-0496">Mitochondrion</keyword>
<organism evidence="18">
    <name type="scientific">Sarcopeltis skottsbergii</name>
    <name type="common">Red alga</name>
    <name type="synonym">Gigartina skottsbergii</name>
    <dbReference type="NCBI Taxonomy" id="2765380"/>
    <lineage>
        <taxon>Eukaryota</taxon>
        <taxon>Rhodophyta</taxon>
        <taxon>Florideophyceae</taxon>
        <taxon>Rhodymeniophycidae</taxon>
        <taxon>Gigartinales</taxon>
        <taxon>Gigartinaceae</taxon>
        <taxon>Sarcopeltis</taxon>
    </lineage>
</organism>
<evidence type="ECO:0000256" key="6">
    <source>
        <dbReference type="ARBA" id="ARBA00022723"/>
    </source>
</evidence>
<dbReference type="Pfam" id="PF00116">
    <property type="entry name" value="COX2"/>
    <property type="match status" value="1"/>
</dbReference>
<dbReference type="RefSeq" id="YP_010027339.1">
    <property type="nucleotide sequence ID" value="NC_053772.1"/>
</dbReference>
<evidence type="ECO:0000256" key="5">
    <source>
        <dbReference type="ARBA" id="ARBA00022692"/>
    </source>
</evidence>
<feature type="transmembrane region" description="Helical" evidence="15">
    <location>
        <begin position="42"/>
        <end position="62"/>
    </location>
</feature>
<dbReference type="GO" id="GO:0042773">
    <property type="term" value="P:ATP synthesis coupled electron transport"/>
    <property type="evidence" value="ECO:0007669"/>
    <property type="project" value="TreeGrafter"/>
</dbReference>
<feature type="domain" description="Cytochrome oxidase subunit II transmembrane region profile" evidence="17">
    <location>
        <begin position="16"/>
        <end position="111"/>
    </location>
</feature>
<evidence type="ECO:0000256" key="14">
    <source>
        <dbReference type="RuleBase" id="RU000457"/>
    </source>
</evidence>
<evidence type="ECO:0000256" key="4">
    <source>
        <dbReference type="ARBA" id="ARBA00022660"/>
    </source>
</evidence>
<evidence type="ECO:0000256" key="12">
    <source>
        <dbReference type="ARBA" id="ARBA00023136"/>
    </source>
</evidence>
<dbReference type="InterPro" id="IPR002429">
    <property type="entry name" value="CcO_II-like_C"/>
</dbReference>
<dbReference type="Gene3D" id="1.10.287.90">
    <property type="match status" value="1"/>
</dbReference>
<evidence type="ECO:0000256" key="11">
    <source>
        <dbReference type="ARBA" id="ARBA00023128"/>
    </source>
</evidence>
<dbReference type="PROSITE" id="PS50999">
    <property type="entry name" value="COX2_TM"/>
    <property type="match status" value="1"/>
</dbReference>
<dbReference type="PRINTS" id="PR01166">
    <property type="entry name" value="CYCOXIDASEII"/>
</dbReference>
<dbReference type="FunFam" id="2.60.40.420:FF:000001">
    <property type="entry name" value="Cytochrome c oxidase subunit 2"/>
    <property type="match status" value="1"/>
</dbReference>
<gene>
    <name evidence="18" type="primary">cox2</name>
</gene>
<evidence type="ECO:0000313" key="18">
    <source>
        <dbReference type="EMBL" id="QOS04460.1"/>
    </source>
</evidence>
<evidence type="ECO:0000259" key="17">
    <source>
        <dbReference type="PROSITE" id="PS50999"/>
    </source>
</evidence>
<dbReference type="PROSITE" id="PS00078">
    <property type="entry name" value="COX2"/>
    <property type="match status" value="1"/>
</dbReference>
<dbReference type="AlphaFoldDB" id="A0A7M1VJN3"/>
<evidence type="ECO:0000256" key="2">
    <source>
        <dbReference type="ARBA" id="ARBA00007866"/>
    </source>
</evidence>
<dbReference type="GO" id="GO:0005743">
    <property type="term" value="C:mitochondrial inner membrane"/>
    <property type="evidence" value="ECO:0007669"/>
    <property type="project" value="UniProtKB-SubCell"/>
</dbReference>
<dbReference type="InterPro" id="IPR014222">
    <property type="entry name" value="Cyt_c_oxidase_su2"/>
</dbReference>
<sequence>MNNILNFYPIITTMDAAEDWQLGFQDPATPIMEGIINLHHDLMFFICVISIFVSWMLGRTLWHFEQSQNKIPSSLTHGTLIEMVWTITPAFILLIIAVPSFSLLYAMDEIISPAITVKTLGHQWYWSYEYSDYLNEDNESINYDSYMISEEDLEIGQLRLLEVDNRMVIPVNTHIRVIVTAADVLHSWAIPSLGVKCDAIPGRLNQTSLFVKREGVYYGQCSEICGINHGFMPIVVEATSLPNYVSWISNKLNE</sequence>
<dbReference type="PANTHER" id="PTHR22888:SF9">
    <property type="entry name" value="CYTOCHROME C OXIDASE SUBUNIT 2"/>
    <property type="match status" value="1"/>
</dbReference>
<evidence type="ECO:0000259" key="16">
    <source>
        <dbReference type="PROSITE" id="PS50857"/>
    </source>
</evidence>
<dbReference type="GO" id="GO:0005507">
    <property type="term" value="F:copper ion binding"/>
    <property type="evidence" value="ECO:0007669"/>
    <property type="project" value="InterPro"/>
</dbReference>
<keyword evidence="4 14" id="KW-0679">Respiratory chain</keyword>
<geneLocation type="mitochondrion" evidence="18"/>
<evidence type="ECO:0000256" key="1">
    <source>
        <dbReference type="ARBA" id="ARBA00004225"/>
    </source>
</evidence>